<dbReference type="SUPFAM" id="SSF74653">
    <property type="entry name" value="TolA/TonB C-terminal domain"/>
    <property type="match status" value="1"/>
</dbReference>
<name>A0A1P8URW4_9RHOB</name>
<organism evidence="2 3">
    <name type="scientific">Salipiger abyssi</name>
    <dbReference type="NCBI Taxonomy" id="1250539"/>
    <lineage>
        <taxon>Bacteria</taxon>
        <taxon>Pseudomonadati</taxon>
        <taxon>Pseudomonadota</taxon>
        <taxon>Alphaproteobacteria</taxon>
        <taxon>Rhodobacterales</taxon>
        <taxon>Roseobacteraceae</taxon>
        <taxon>Salipiger</taxon>
    </lineage>
</organism>
<protein>
    <submittedName>
        <fullName evidence="2">TolA protein</fullName>
    </submittedName>
</protein>
<dbReference type="STRING" id="1250539.Ga0080574_TMP1808"/>
<reference evidence="2 3" key="1">
    <citation type="submission" date="2016-04" db="EMBL/GenBank/DDBJ databases">
        <title>Deep-sea bacteria in the southern Pacific.</title>
        <authorList>
            <person name="Tang K."/>
        </authorList>
    </citation>
    <scope>NUCLEOTIDE SEQUENCE [LARGE SCALE GENOMIC DNA]</scope>
    <source>
        <strain evidence="2 3">JLT2014</strain>
    </source>
</reference>
<keyword evidence="3" id="KW-1185">Reference proteome</keyword>
<dbReference type="Gene3D" id="3.30.1150.10">
    <property type="match status" value="1"/>
</dbReference>
<dbReference type="EMBL" id="CP015093">
    <property type="protein sequence ID" value="APZ52142.1"/>
    <property type="molecule type" value="Genomic_DNA"/>
</dbReference>
<dbReference type="AlphaFoldDB" id="A0A1P8URW4"/>
<dbReference type="Proteomes" id="UP000187059">
    <property type="component" value="Chromosome"/>
</dbReference>
<feature type="region of interest" description="Disordered" evidence="1">
    <location>
        <begin position="138"/>
        <end position="157"/>
    </location>
</feature>
<evidence type="ECO:0000313" key="3">
    <source>
        <dbReference type="Proteomes" id="UP000187059"/>
    </source>
</evidence>
<evidence type="ECO:0000256" key="1">
    <source>
        <dbReference type="SAM" id="MobiDB-lite"/>
    </source>
</evidence>
<proteinExistence type="predicted"/>
<gene>
    <name evidence="2" type="ORF">Ga0080574_TMP1808</name>
</gene>
<feature type="compositionally biased region" description="Low complexity" evidence="1">
    <location>
        <begin position="138"/>
        <end position="150"/>
    </location>
</feature>
<feature type="compositionally biased region" description="Low complexity" evidence="1">
    <location>
        <begin position="59"/>
        <end position="81"/>
    </location>
</feature>
<feature type="compositionally biased region" description="Acidic residues" evidence="1">
    <location>
        <begin position="48"/>
        <end position="58"/>
    </location>
</feature>
<evidence type="ECO:0000313" key="2">
    <source>
        <dbReference type="EMBL" id="APZ52142.1"/>
    </source>
</evidence>
<sequence>MPQVLAPETAPRPVPRPAPRVAAEPVAPPEPDVTEAEETQQAATPDAESPDVAEEEQEATAPEETATEIVTEAETPAAAPPGSVRPRTRPSDLAARSEPEPEEPEETTQSQPSDTASAPETPDTTEDAVADAIAQALAGGGSADAPSDAPSGPPLTRGEQEALRVAVQRCWLVDVGSEAAGVTVTIGMDMEPTGQVVASSLRLLGSEGGSGAAAETAFQAARRAILRCQGNGYDLPQEKYQQWKQIEMTFNPEQMRLR</sequence>
<accession>A0A1P8URW4</accession>
<feature type="region of interest" description="Disordered" evidence="1">
    <location>
        <begin position="1"/>
        <end position="126"/>
    </location>
</feature>
<dbReference type="KEGG" id="paby:Ga0080574_TMP1808"/>